<accession>A0A2A9CXZ4</accession>
<comment type="caution">
    <text evidence="6">The sequence shown here is derived from an EMBL/GenBank/DDBJ whole genome shotgun (WGS) entry which is preliminary data.</text>
</comment>
<proteinExistence type="predicted"/>
<dbReference type="PANTHER" id="PTHR45947:SF3">
    <property type="entry name" value="SULFOQUINOVOSYL TRANSFERASE SQD2"/>
    <property type="match status" value="1"/>
</dbReference>
<dbReference type="PANTHER" id="PTHR45947">
    <property type="entry name" value="SULFOQUINOVOSYL TRANSFERASE SQD2"/>
    <property type="match status" value="1"/>
</dbReference>
<evidence type="ECO:0000313" key="7">
    <source>
        <dbReference type="Proteomes" id="UP000224915"/>
    </source>
</evidence>
<dbReference type="GO" id="GO:1901137">
    <property type="term" value="P:carbohydrate derivative biosynthetic process"/>
    <property type="evidence" value="ECO:0007669"/>
    <property type="project" value="UniProtKB-ARBA"/>
</dbReference>
<dbReference type="Pfam" id="PF13439">
    <property type="entry name" value="Glyco_transf_4"/>
    <property type="match status" value="1"/>
</dbReference>
<dbReference type="GO" id="GO:0016758">
    <property type="term" value="F:hexosyltransferase activity"/>
    <property type="evidence" value="ECO:0007669"/>
    <property type="project" value="TreeGrafter"/>
</dbReference>
<evidence type="ECO:0000313" key="6">
    <source>
        <dbReference type="EMBL" id="PFG19006.1"/>
    </source>
</evidence>
<keyword evidence="7" id="KW-1185">Reference proteome</keyword>
<evidence type="ECO:0000256" key="1">
    <source>
        <dbReference type="ARBA" id="ARBA00021292"/>
    </source>
</evidence>
<dbReference type="OrthoDB" id="9802525at2"/>
<sequence>MRIVHVSDCFAPRVGGIETQVGDLAAHQVAAGHEVHVLTATAEGDGAAPPPLAPGGAPVHTAWGEREELASGVVVHRITSRVTRGLPVTVNGSSRIATALRELRPDVVHVQAGMVSPFAYQGASVARRLRLPLAITWHCMLDGIRTPLHWGARATGWNAGTAALSAVSEVAASRVRAVFGDGAHEVGILPNGIEVATWAPPAGSHEITGAAQSSEGGLPLRVVSTQRVAPRKRTGVIVDVAEEVSRRLGPDAVHFTIAGGGPELADTRHQVERRGLSGQVDLLGRVPREDLPALYRERDVFLSPSRLEAFGIAALEGRTAGLAVVALEGTGITTFVRHGEEGLIAADDHGLAEAIVQLAQDRALLGRIREHNASVPPRTDWADVVAAAAGEYERAAHVAARTR</sequence>
<gene>
    <name evidence="6" type="ORF">ATL40_0560</name>
</gene>
<dbReference type="SUPFAM" id="SSF53756">
    <property type="entry name" value="UDP-Glycosyltransferase/glycogen phosphorylase"/>
    <property type="match status" value="1"/>
</dbReference>
<protein>
    <recommendedName>
        <fullName evidence="1">D-inositol 3-phosphate glycosyltransferase</fullName>
    </recommendedName>
</protein>
<evidence type="ECO:0000256" key="2">
    <source>
        <dbReference type="ARBA" id="ARBA00022676"/>
    </source>
</evidence>
<dbReference type="InterPro" id="IPR028098">
    <property type="entry name" value="Glyco_trans_4-like_N"/>
</dbReference>
<keyword evidence="3 6" id="KW-0808">Transferase</keyword>
<evidence type="ECO:0000256" key="3">
    <source>
        <dbReference type="ARBA" id="ARBA00022679"/>
    </source>
</evidence>
<dbReference type="EMBL" id="PDJD01000001">
    <property type="protein sequence ID" value="PFG19006.1"/>
    <property type="molecule type" value="Genomic_DNA"/>
</dbReference>
<organism evidence="6 7">
    <name type="scientific">Serinibacter salmoneus</name>
    <dbReference type="NCBI Taxonomy" id="556530"/>
    <lineage>
        <taxon>Bacteria</taxon>
        <taxon>Bacillati</taxon>
        <taxon>Actinomycetota</taxon>
        <taxon>Actinomycetes</taxon>
        <taxon>Micrococcales</taxon>
        <taxon>Beutenbergiaceae</taxon>
        <taxon>Serinibacter</taxon>
    </lineage>
</organism>
<evidence type="ECO:0000259" key="5">
    <source>
        <dbReference type="Pfam" id="PF13439"/>
    </source>
</evidence>
<dbReference type="InterPro" id="IPR050194">
    <property type="entry name" value="Glycosyltransferase_grp1"/>
</dbReference>
<dbReference type="AlphaFoldDB" id="A0A2A9CXZ4"/>
<dbReference type="Pfam" id="PF00534">
    <property type="entry name" value="Glycos_transf_1"/>
    <property type="match status" value="1"/>
</dbReference>
<name>A0A2A9CXZ4_9MICO</name>
<dbReference type="InterPro" id="IPR001296">
    <property type="entry name" value="Glyco_trans_1"/>
</dbReference>
<feature type="domain" description="Glycosyl transferase family 1" evidence="4">
    <location>
        <begin position="222"/>
        <end position="370"/>
    </location>
</feature>
<dbReference type="Gene3D" id="3.40.50.2000">
    <property type="entry name" value="Glycogen Phosphorylase B"/>
    <property type="match status" value="2"/>
</dbReference>
<feature type="domain" description="Glycosyltransferase subfamily 4-like N-terminal" evidence="5">
    <location>
        <begin position="14"/>
        <end position="195"/>
    </location>
</feature>
<evidence type="ECO:0000259" key="4">
    <source>
        <dbReference type="Pfam" id="PF00534"/>
    </source>
</evidence>
<dbReference type="CDD" id="cd03801">
    <property type="entry name" value="GT4_PimA-like"/>
    <property type="match status" value="1"/>
</dbReference>
<dbReference type="Proteomes" id="UP000224915">
    <property type="component" value="Unassembled WGS sequence"/>
</dbReference>
<dbReference type="RefSeq" id="WP_098468209.1">
    <property type="nucleotide sequence ID" value="NZ_PDJD01000001.1"/>
</dbReference>
<reference evidence="6 7" key="1">
    <citation type="submission" date="2017-10" db="EMBL/GenBank/DDBJ databases">
        <title>Sequencing the genomes of 1000 actinobacteria strains.</title>
        <authorList>
            <person name="Klenk H.-P."/>
        </authorList>
    </citation>
    <scope>NUCLEOTIDE SEQUENCE [LARGE SCALE GENOMIC DNA]</scope>
    <source>
        <strain evidence="6 7">DSM 21801</strain>
    </source>
</reference>
<keyword evidence="2" id="KW-0328">Glycosyltransferase</keyword>